<evidence type="ECO:0000313" key="1">
    <source>
        <dbReference type="EMBL" id="CAK8987805.1"/>
    </source>
</evidence>
<sequence>MLRIAKVAAACGGFTYASAGGGRGSPDPPLAPVKDAEDLLDCRSLKLAASCPITSDKNECEATTVEYSGIRYMCYFTENTYGSISATLKANRCNVDMNSKVCRQVW</sequence>
<organism evidence="1 2">
    <name type="scientific">Durusdinium trenchii</name>
    <dbReference type="NCBI Taxonomy" id="1381693"/>
    <lineage>
        <taxon>Eukaryota</taxon>
        <taxon>Sar</taxon>
        <taxon>Alveolata</taxon>
        <taxon>Dinophyceae</taxon>
        <taxon>Suessiales</taxon>
        <taxon>Symbiodiniaceae</taxon>
        <taxon>Durusdinium</taxon>
    </lineage>
</organism>
<reference evidence="1 2" key="1">
    <citation type="submission" date="2024-02" db="EMBL/GenBank/DDBJ databases">
        <authorList>
            <person name="Chen Y."/>
            <person name="Shah S."/>
            <person name="Dougan E. K."/>
            <person name="Thang M."/>
            <person name="Chan C."/>
        </authorList>
    </citation>
    <scope>NUCLEOTIDE SEQUENCE [LARGE SCALE GENOMIC DNA]</scope>
</reference>
<keyword evidence="2" id="KW-1185">Reference proteome</keyword>
<protein>
    <submittedName>
        <fullName evidence="1">Uncharacterized protein</fullName>
    </submittedName>
</protein>
<dbReference type="Proteomes" id="UP001642484">
    <property type="component" value="Unassembled WGS sequence"/>
</dbReference>
<proteinExistence type="predicted"/>
<gene>
    <name evidence="1" type="ORF">CCMP2556_LOCUS1003</name>
</gene>
<dbReference type="EMBL" id="CAXAMN010000336">
    <property type="protein sequence ID" value="CAK8987805.1"/>
    <property type="molecule type" value="Genomic_DNA"/>
</dbReference>
<name>A0ABP0HC53_9DINO</name>
<comment type="caution">
    <text evidence="1">The sequence shown here is derived from an EMBL/GenBank/DDBJ whole genome shotgun (WGS) entry which is preliminary data.</text>
</comment>
<evidence type="ECO:0000313" key="2">
    <source>
        <dbReference type="Proteomes" id="UP001642484"/>
    </source>
</evidence>
<accession>A0ABP0HC53</accession>